<feature type="transmembrane region" description="Helical" evidence="7">
    <location>
        <begin position="90"/>
        <end position="116"/>
    </location>
</feature>
<keyword evidence="5 7" id="KW-1133">Transmembrane helix</keyword>
<dbReference type="Pfam" id="PF01733">
    <property type="entry name" value="Nucleoside_tran"/>
    <property type="match status" value="1"/>
</dbReference>
<evidence type="ECO:0000256" key="2">
    <source>
        <dbReference type="ARBA" id="ARBA00007965"/>
    </source>
</evidence>
<evidence type="ECO:0000256" key="1">
    <source>
        <dbReference type="ARBA" id="ARBA00004141"/>
    </source>
</evidence>
<evidence type="ECO:0000313" key="9">
    <source>
        <dbReference type="Proteomes" id="UP000015102"/>
    </source>
</evidence>
<dbReference type="EMBL" id="CAQQ02135191">
    <property type="status" value="NOT_ANNOTATED_CDS"/>
    <property type="molecule type" value="Genomic_DNA"/>
</dbReference>
<comment type="subcellular location">
    <subcellularLocation>
        <location evidence="1">Membrane</location>
        <topology evidence="1">Multi-pass membrane protein</topology>
    </subcellularLocation>
</comment>
<organism evidence="8 9">
    <name type="scientific">Megaselia scalaris</name>
    <name type="common">Humpbacked fly</name>
    <name type="synonym">Phora scalaris</name>
    <dbReference type="NCBI Taxonomy" id="36166"/>
    <lineage>
        <taxon>Eukaryota</taxon>
        <taxon>Metazoa</taxon>
        <taxon>Ecdysozoa</taxon>
        <taxon>Arthropoda</taxon>
        <taxon>Hexapoda</taxon>
        <taxon>Insecta</taxon>
        <taxon>Pterygota</taxon>
        <taxon>Neoptera</taxon>
        <taxon>Endopterygota</taxon>
        <taxon>Diptera</taxon>
        <taxon>Brachycera</taxon>
        <taxon>Muscomorpha</taxon>
        <taxon>Platypezoidea</taxon>
        <taxon>Phoridae</taxon>
        <taxon>Megaseliini</taxon>
        <taxon>Megaselia</taxon>
    </lineage>
</organism>
<keyword evidence="4 7" id="KW-0812">Transmembrane</keyword>
<evidence type="ECO:0000256" key="5">
    <source>
        <dbReference type="ARBA" id="ARBA00022989"/>
    </source>
</evidence>
<dbReference type="AlphaFoldDB" id="T1H1W3"/>
<dbReference type="GO" id="GO:0005886">
    <property type="term" value="C:plasma membrane"/>
    <property type="evidence" value="ECO:0007669"/>
    <property type="project" value="TreeGrafter"/>
</dbReference>
<reference evidence="8" key="2">
    <citation type="submission" date="2015-06" db="UniProtKB">
        <authorList>
            <consortium name="EnsemblMetazoa"/>
        </authorList>
    </citation>
    <scope>IDENTIFICATION</scope>
</reference>
<evidence type="ECO:0000256" key="3">
    <source>
        <dbReference type="ARBA" id="ARBA00022448"/>
    </source>
</evidence>
<sequence>MLGSLTTSWIQWPSPRLLVIPVVARAALVPLFLLCNYQPVGIERTLPVQITNDWTYWILAIIMSYSSGYLSSLAMMYTPQYVQEKYQAKAGMFAAGMLVTGIFLGIMFSGVMPLVVSF</sequence>
<keyword evidence="3" id="KW-0813">Transport</keyword>
<proteinExistence type="inferred from homology"/>
<dbReference type="HOGENOM" id="CLU_2075835_0_0_1"/>
<dbReference type="OMA" id="TCSGYFS"/>
<comment type="similarity">
    <text evidence="2">Belongs to the SLC29A/ENT transporter (TC 2.A.57) family.</text>
</comment>
<feature type="transmembrane region" description="Helical" evidence="7">
    <location>
        <begin position="54"/>
        <end position="78"/>
    </location>
</feature>
<dbReference type="InterPro" id="IPR002259">
    <property type="entry name" value="Eqnu_transpt"/>
</dbReference>
<keyword evidence="6 7" id="KW-0472">Membrane</keyword>
<name>T1H1W3_MEGSC</name>
<dbReference type="GO" id="GO:0005337">
    <property type="term" value="F:nucleoside transmembrane transporter activity"/>
    <property type="evidence" value="ECO:0007669"/>
    <property type="project" value="InterPro"/>
</dbReference>
<reference evidence="9" key="1">
    <citation type="submission" date="2013-02" db="EMBL/GenBank/DDBJ databases">
        <authorList>
            <person name="Hughes D."/>
        </authorList>
    </citation>
    <scope>NUCLEOTIDE SEQUENCE</scope>
    <source>
        <strain>Durham</strain>
        <strain evidence="9">NC isolate 2 -- Noor lab</strain>
    </source>
</reference>
<evidence type="ECO:0008006" key="10">
    <source>
        <dbReference type="Google" id="ProtNLM"/>
    </source>
</evidence>
<dbReference type="PANTHER" id="PTHR10332">
    <property type="entry name" value="EQUILIBRATIVE NUCLEOSIDE TRANSPORTER"/>
    <property type="match status" value="1"/>
</dbReference>
<evidence type="ECO:0000256" key="4">
    <source>
        <dbReference type="ARBA" id="ARBA00022692"/>
    </source>
</evidence>
<keyword evidence="9" id="KW-1185">Reference proteome</keyword>
<protein>
    <recommendedName>
        <fullName evidence="10">Major facilitator superfamily (MFS) profile domain-containing protein</fullName>
    </recommendedName>
</protein>
<evidence type="ECO:0000313" key="8">
    <source>
        <dbReference type="EnsemblMetazoa" id="MESCA010186-PA"/>
    </source>
</evidence>
<accession>T1H1W3</accession>
<dbReference type="Proteomes" id="UP000015102">
    <property type="component" value="Unassembled WGS sequence"/>
</dbReference>
<evidence type="ECO:0000256" key="6">
    <source>
        <dbReference type="ARBA" id="ARBA00023136"/>
    </source>
</evidence>
<dbReference type="PANTHER" id="PTHR10332:SF80">
    <property type="entry name" value="EQUILIBRATIVE NUCLEOSIDE TRANSPORTER 2, ISOFORM A"/>
    <property type="match status" value="1"/>
</dbReference>
<evidence type="ECO:0000256" key="7">
    <source>
        <dbReference type="SAM" id="Phobius"/>
    </source>
</evidence>
<dbReference type="EnsemblMetazoa" id="MESCA010186-RA">
    <property type="protein sequence ID" value="MESCA010186-PA"/>
    <property type="gene ID" value="MESCA010186"/>
</dbReference>
<feature type="transmembrane region" description="Helical" evidence="7">
    <location>
        <begin position="17"/>
        <end position="34"/>
    </location>
</feature>